<name>A0ACB6RBQ6_9PLEO</name>
<accession>A0ACB6RBQ6</accession>
<dbReference type="EMBL" id="MU003494">
    <property type="protein sequence ID" value="KAF2476475.1"/>
    <property type="molecule type" value="Genomic_DNA"/>
</dbReference>
<reference evidence="1" key="1">
    <citation type="journal article" date="2020" name="Stud. Mycol.">
        <title>101 Dothideomycetes genomes: a test case for predicting lifestyles and emergence of pathogens.</title>
        <authorList>
            <person name="Haridas S."/>
            <person name="Albert R."/>
            <person name="Binder M."/>
            <person name="Bloem J."/>
            <person name="Labutti K."/>
            <person name="Salamov A."/>
            <person name="Andreopoulos B."/>
            <person name="Baker S."/>
            <person name="Barry K."/>
            <person name="Bills G."/>
            <person name="Bluhm B."/>
            <person name="Cannon C."/>
            <person name="Castanera R."/>
            <person name="Culley D."/>
            <person name="Daum C."/>
            <person name="Ezra D."/>
            <person name="Gonzalez J."/>
            <person name="Henrissat B."/>
            <person name="Kuo A."/>
            <person name="Liang C."/>
            <person name="Lipzen A."/>
            <person name="Lutzoni F."/>
            <person name="Magnuson J."/>
            <person name="Mondo S."/>
            <person name="Nolan M."/>
            <person name="Ohm R."/>
            <person name="Pangilinan J."/>
            <person name="Park H.-J."/>
            <person name="Ramirez L."/>
            <person name="Alfaro M."/>
            <person name="Sun H."/>
            <person name="Tritt A."/>
            <person name="Yoshinaga Y."/>
            <person name="Zwiers L.-H."/>
            <person name="Turgeon B."/>
            <person name="Goodwin S."/>
            <person name="Spatafora J."/>
            <person name="Crous P."/>
            <person name="Grigoriev I."/>
        </authorList>
    </citation>
    <scope>NUCLEOTIDE SEQUENCE</scope>
    <source>
        <strain evidence="1">ATCC 200398</strain>
    </source>
</reference>
<dbReference type="Proteomes" id="UP000799755">
    <property type="component" value="Unassembled WGS sequence"/>
</dbReference>
<comment type="caution">
    <text evidence="1">The sequence shown here is derived from an EMBL/GenBank/DDBJ whole genome shotgun (WGS) entry which is preliminary data.</text>
</comment>
<sequence length="296" mass="33609">MSTFSRGFSSLLHQHSLCLPSSIRVAIFSTRSQTPTSNCRAHFSTQTFFRQYAKPTGYPTVPKRTLTPPSGSFLSSDPVLRAVGVSGAPILLYRSPPRQLYMLGVYALACSTVAGGLYLWRWRYDLPKDLPFFVGPTYTVCSLMLLGIGAYIFSAPVSRCISIEIVPSVLGRPPQMRIKAQQVPFFMRERVILTNIGEPLISEKTLPVVRELQEAERARRQNISEGLEDIFIATRFWILVERFFSQKWTSFFLRFKFTILRFGNVKIDVQGQKWKIDCSGYLLEDGKAIDRLLSVE</sequence>
<evidence type="ECO:0000313" key="2">
    <source>
        <dbReference type="Proteomes" id="UP000799755"/>
    </source>
</evidence>
<gene>
    <name evidence="1" type="ORF">BDR25DRAFT_321928</name>
</gene>
<evidence type="ECO:0000313" key="1">
    <source>
        <dbReference type="EMBL" id="KAF2476475.1"/>
    </source>
</evidence>
<protein>
    <submittedName>
        <fullName evidence="1">Uncharacterized protein</fullName>
    </submittedName>
</protein>
<organism evidence="1 2">
    <name type="scientific">Lindgomyces ingoldianus</name>
    <dbReference type="NCBI Taxonomy" id="673940"/>
    <lineage>
        <taxon>Eukaryota</taxon>
        <taxon>Fungi</taxon>
        <taxon>Dikarya</taxon>
        <taxon>Ascomycota</taxon>
        <taxon>Pezizomycotina</taxon>
        <taxon>Dothideomycetes</taxon>
        <taxon>Pleosporomycetidae</taxon>
        <taxon>Pleosporales</taxon>
        <taxon>Lindgomycetaceae</taxon>
        <taxon>Lindgomyces</taxon>
    </lineage>
</organism>
<proteinExistence type="predicted"/>
<keyword evidence="2" id="KW-1185">Reference proteome</keyword>